<dbReference type="CDD" id="cd22529">
    <property type="entry name" value="KH-II_NusA_rpt2"/>
    <property type="match status" value="1"/>
</dbReference>
<keyword evidence="1 6" id="KW-0806">Transcription termination</keyword>
<comment type="caution">
    <text evidence="8">The sequence shown here is derived from an EMBL/GenBank/DDBJ whole genome shotgun (WGS) entry which is preliminary data.</text>
</comment>
<keyword evidence="5 6" id="KW-0804">Transcription</keyword>
<evidence type="ECO:0000256" key="5">
    <source>
        <dbReference type="ARBA" id="ARBA00023163"/>
    </source>
</evidence>
<evidence type="ECO:0000256" key="2">
    <source>
        <dbReference type="ARBA" id="ARBA00022490"/>
    </source>
</evidence>
<dbReference type="Gene3D" id="2.40.50.140">
    <property type="entry name" value="Nucleic acid-binding proteins"/>
    <property type="match status" value="1"/>
</dbReference>
<dbReference type="SMART" id="SM00322">
    <property type="entry name" value="KH"/>
    <property type="match status" value="1"/>
</dbReference>
<keyword evidence="2 6" id="KW-0963">Cytoplasm</keyword>
<dbReference type="PANTHER" id="PTHR22648:SF0">
    <property type="entry name" value="TRANSCRIPTION TERMINATION_ANTITERMINATION PROTEIN NUSA"/>
    <property type="match status" value="1"/>
</dbReference>
<comment type="subcellular location">
    <subcellularLocation>
        <location evidence="6">Cytoplasm</location>
    </subcellularLocation>
</comment>
<evidence type="ECO:0000256" key="1">
    <source>
        <dbReference type="ARBA" id="ARBA00022472"/>
    </source>
</evidence>
<dbReference type="PANTHER" id="PTHR22648">
    <property type="entry name" value="TRANSCRIPTION TERMINATION FACTOR NUSA"/>
    <property type="match status" value="1"/>
</dbReference>
<dbReference type="Pfam" id="PF13184">
    <property type="entry name" value="KH_NusA_1st"/>
    <property type="match status" value="1"/>
</dbReference>
<dbReference type="EMBL" id="WBZJ01000001">
    <property type="protein sequence ID" value="KAB3523359.1"/>
    <property type="molecule type" value="Genomic_DNA"/>
</dbReference>
<dbReference type="SUPFAM" id="SSF69705">
    <property type="entry name" value="Transcription factor NusA, N-terminal domain"/>
    <property type="match status" value="1"/>
</dbReference>
<dbReference type="HAMAP" id="MF_00945_B">
    <property type="entry name" value="NusA_B"/>
    <property type="match status" value="1"/>
</dbReference>
<keyword evidence="4 6" id="KW-0805">Transcription regulation</keyword>
<dbReference type="PROSITE" id="PS50084">
    <property type="entry name" value="KH_TYPE_1"/>
    <property type="match status" value="1"/>
</dbReference>
<evidence type="ECO:0000256" key="4">
    <source>
        <dbReference type="ARBA" id="ARBA00023015"/>
    </source>
</evidence>
<evidence type="ECO:0000256" key="6">
    <source>
        <dbReference type="HAMAP-Rule" id="MF_00945"/>
    </source>
</evidence>
<keyword evidence="9" id="KW-1185">Reference proteome</keyword>
<dbReference type="InterPro" id="IPR030842">
    <property type="entry name" value="TF_NusA_bacterial"/>
</dbReference>
<dbReference type="Gene3D" id="3.30.1480.10">
    <property type="entry name" value="NusA, N-terminal domain"/>
    <property type="match status" value="1"/>
</dbReference>
<feature type="domain" description="K Homology" evidence="7">
    <location>
        <begin position="215"/>
        <end position="300"/>
    </location>
</feature>
<organism evidence="8 9">
    <name type="scientific">Corynebacterium zhongnanshanii</name>
    <dbReference type="NCBI Taxonomy" id="2768834"/>
    <lineage>
        <taxon>Bacteria</taxon>
        <taxon>Bacillati</taxon>
        <taxon>Actinomycetota</taxon>
        <taxon>Actinomycetes</taxon>
        <taxon>Mycobacteriales</taxon>
        <taxon>Corynebacteriaceae</taxon>
        <taxon>Corynebacterium</taxon>
    </lineage>
</organism>
<dbReference type="InterPro" id="IPR058582">
    <property type="entry name" value="KH_NusA_2nd"/>
</dbReference>
<evidence type="ECO:0000313" key="8">
    <source>
        <dbReference type="EMBL" id="KAB3523359.1"/>
    </source>
</evidence>
<protein>
    <recommendedName>
        <fullName evidence="6">Transcription termination/antitermination protein NusA</fullName>
    </recommendedName>
</protein>
<dbReference type="InterPro" id="IPR004087">
    <property type="entry name" value="KH_dom"/>
</dbReference>
<reference evidence="8 9" key="1">
    <citation type="submission" date="2019-10" db="EMBL/GenBank/DDBJ databases">
        <title>Corynebacterium sp novel species isolated from the respiratory tract of Marmot.</title>
        <authorList>
            <person name="Zhang G."/>
        </authorList>
    </citation>
    <scope>NUCLEOTIDE SEQUENCE [LARGE SCALE GENOMIC DNA]</scope>
    <source>
        <strain evidence="8 9">336</strain>
    </source>
</reference>
<proteinExistence type="inferred from homology"/>
<dbReference type="NCBIfam" id="TIGR01953">
    <property type="entry name" value="NusA"/>
    <property type="match status" value="1"/>
</dbReference>
<gene>
    <name evidence="6 8" type="primary">nusA</name>
    <name evidence="8" type="ORF">F8377_04280</name>
</gene>
<sequence length="329" mass="35435">MNIDMAALKALEKQENVPLDELLAGIKRGLLEAYRGISHYDGPARVDIDEISGTVTVYQIEKNEDGEVIGNIDDTPTDFGRAGALAVREAIRFRINSSRVQAKYDEYSDLRYTVVNGIVTADARANERGVVVVHLGTEANGMDGQILPAELIPGEKLEHGMRVRAFVTDVINNGNRSVQINLSRTHPELVRGLFALEVPEVADGSVEIVSVAREAGHRTKIAVKSTIKGLNAKGACIGPRGQRVANIMAQLGGEKIDIVDYSDDPAVFVGNALAPSKVVSVIVTDAELQVAKATVPEYQLSLAIGREGQNARLAARLTGWKIDIHPDTA</sequence>
<dbReference type="Gene3D" id="3.30.300.20">
    <property type="match status" value="2"/>
</dbReference>
<evidence type="ECO:0000256" key="3">
    <source>
        <dbReference type="ARBA" id="ARBA00022884"/>
    </source>
</evidence>
<dbReference type="InterPro" id="IPR025249">
    <property type="entry name" value="TF_NusA_KH_1st"/>
</dbReference>
<accession>A0ABQ6VGN6</accession>
<comment type="function">
    <text evidence="6">Participates in both transcription termination and antitermination.</text>
</comment>
<dbReference type="CDD" id="cd02134">
    <property type="entry name" value="KH-II_NusA_rpt1"/>
    <property type="match status" value="1"/>
</dbReference>
<dbReference type="InterPro" id="IPR015946">
    <property type="entry name" value="KH_dom-like_a/b"/>
</dbReference>
<dbReference type="InterPro" id="IPR010213">
    <property type="entry name" value="TF_NusA"/>
</dbReference>
<keyword evidence="6" id="KW-0889">Transcription antitermination</keyword>
<dbReference type="SUPFAM" id="SSF54814">
    <property type="entry name" value="Prokaryotic type KH domain (KH-domain type II)"/>
    <property type="match status" value="2"/>
</dbReference>
<evidence type="ECO:0000313" key="9">
    <source>
        <dbReference type="Proteomes" id="UP000436181"/>
    </source>
</evidence>
<evidence type="ECO:0000259" key="7">
    <source>
        <dbReference type="SMART" id="SM00322"/>
    </source>
</evidence>
<dbReference type="InterPro" id="IPR036555">
    <property type="entry name" value="NusA_N_sf"/>
</dbReference>
<comment type="subunit">
    <text evidence="6">Monomer. Binds directly to the core enzyme of the DNA-dependent RNA polymerase and to nascent RNA.</text>
</comment>
<keyword evidence="3 6" id="KW-0694">RNA-binding</keyword>
<dbReference type="InterPro" id="IPR012340">
    <property type="entry name" value="NA-bd_OB-fold"/>
</dbReference>
<dbReference type="InterPro" id="IPR009019">
    <property type="entry name" value="KH_sf_prok-type"/>
</dbReference>
<comment type="similarity">
    <text evidence="6">Belongs to the NusA family.</text>
</comment>
<dbReference type="Pfam" id="PF26594">
    <property type="entry name" value="KH_NusA_2nd"/>
    <property type="match status" value="1"/>
</dbReference>
<name>A0ABQ6VGN6_9CORY</name>
<dbReference type="Proteomes" id="UP000436181">
    <property type="component" value="Unassembled WGS sequence"/>
</dbReference>
<dbReference type="SUPFAM" id="SSF50249">
    <property type="entry name" value="Nucleic acid-binding proteins"/>
    <property type="match status" value="1"/>
</dbReference>
<dbReference type="RefSeq" id="WP_151841662.1">
    <property type="nucleotide sequence ID" value="NZ_CP061033.1"/>
</dbReference>